<dbReference type="InterPro" id="IPR015341">
    <property type="entry name" value="Glyco_hydro_38_cen"/>
</dbReference>
<dbReference type="OrthoDB" id="9772207at2"/>
<dbReference type="FunFam" id="2.70.98.30:FF:000001">
    <property type="entry name" value="alpha-mannosidase 2C1 isoform X2"/>
    <property type="match status" value="1"/>
</dbReference>
<dbReference type="InterPro" id="IPR000602">
    <property type="entry name" value="Glyco_hydro_38_N"/>
</dbReference>
<dbReference type="GO" id="GO:0046872">
    <property type="term" value="F:metal ion binding"/>
    <property type="evidence" value="ECO:0007669"/>
    <property type="project" value="UniProtKB-KW"/>
</dbReference>
<name>A0A5B9QBP0_9BACT</name>
<dbReference type="Gene3D" id="3.20.110.10">
    <property type="entry name" value="Glycoside hydrolase 38, N terminal domain"/>
    <property type="match status" value="1"/>
</dbReference>
<dbReference type="SUPFAM" id="SSF88688">
    <property type="entry name" value="Families 57/38 glycoside transferase middle domain"/>
    <property type="match status" value="1"/>
</dbReference>
<dbReference type="PANTHER" id="PTHR46017">
    <property type="entry name" value="ALPHA-MANNOSIDASE 2C1"/>
    <property type="match status" value="1"/>
</dbReference>
<evidence type="ECO:0000256" key="2">
    <source>
        <dbReference type="ARBA" id="ARBA00009792"/>
    </source>
</evidence>
<keyword evidence="5 8" id="KW-0378">Hydrolase</keyword>
<comment type="catalytic activity">
    <reaction evidence="1">
        <text>Hydrolysis of terminal, non-reducing alpha-D-mannose residues in alpha-D-mannosides.</text>
        <dbReference type="EC" id="3.2.1.24"/>
    </reaction>
</comment>
<evidence type="ECO:0000256" key="6">
    <source>
        <dbReference type="ARBA" id="ARBA00023295"/>
    </source>
</evidence>
<dbReference type="FunFam" id="1.20.1270.50:FF:000004">
    <property type="entry name" value="alpha-mannosidase 2C1 isoform X1"/>
    <property type="match status" value="1"/>
</dbReference>
<evidence type="ECO:0000313" key="8">
    <source>
        <dbReference type="EMBL" id="QEG36358.1"/>
    </source>
</evidence>
<gene>
    <name evidence="8" type="primary">mngB</name>
    <name evidence="8" type="ORF">Pr1d_36720</name>
</gene>
<dbReference type="RefSeq" id="WP_148074712.1">
    <property type="nucleotide sequence ID" value="NZ_CP042913.1"/>
</dbReference>
<evidence type="ECO:0000313" key="9">
    <source>
        <dbReference type="Proteomes" id="UP000323917"/>
    </source>
</evidence>
<dbReference type="Gene3D" id="1.20.1270.50">
    <property type="entry name" value="Glycoside hydrolase family 38, central domain"/>
    <property type="match status" value="1"/>
</dbReference>
<dbReference type="InterPro" id="IPR041147">
    <property type="entry name" value="GH38_C"/>
</dbReference>
<dbReference type="GO" id="GO:0004559">
    <property type="term" value="F:alpha-mannosidase activity"/>
    <property type="evidence" value="ECO:0007669"/>
    <property type="project" value="UniProtKB-EC"/>
</dbReference>
<evidence type="ECO:0000256" key="5">
    <source>
        <dbReference type="ARBA" id="ARBA00022801"/>
    </source>
</evidence>
<proteinExistence type="inferred from homology"/>
<dbReference type="Gene3D" id="2.70.98.30">
    <property type="entry name" value="Golgi alpha-mannosidase II, domain 4"/>
    <property type="match status" value="1"/>
</dbReference>
<evidence type="ECO:0000256" key="4">
    <source>
        <dbReference type="ARBA" id="ARBA00022723"/>
    </source>
</evidence>
<dbReference type="InterPro" id="IPR027291">
    <property type="entry name" value="Glyco_hydro_38_N_sf"/>
</dbReference>
<dbReference type="GO" id="GO:0006013">
    <property type="term" value="P:mannose metabolic process"/>
    <property type="evidence" value="ECO:0007669"/>
    <property type="project" value="InterPro"/>
</dbReference>
<protein>
    <recommendedName>
        <fullName evidence="3">alpha-mannosidase</fullName>
        <ecNumber evidence="3">3.2.1.24</ecNumber>
    </recommendedName>
</protein>
<dbReference type="PANTHER" id="PTHR46017:SF1">
    <property type="entry name" value="ALPHA-MANNOSIDASE 2C1"/>
    <property type="match status" value="1"/>
</dbReference>
<organism evidence="8 9">
    <name type="scientific">Bythopirellula goksoeyrii</name>
    <dbReference type="NCBI Taxonomy" id="1400387"/>
    <lineage>
        <taxon>Bacteria</taxon>
        <taxon>Pseudomonadati</taxon>
        <taxon>Planctomycetota</taxon>
        <taxon>Planctomycetia</taxon>
        <taxon>Pirellulales</taxon>
        <taxon>Lacipirellulaceae</taxon>
        <taxon>Bythopirellula</taxon>
    </lineage>
</organism>
<keyword evidence="9" id="KW-1185">Reference proteome</keyword>
<dbReference type="KEGG" id="bgok:Pr1d_36720"/>
<dbReference type="InterPro" id="IPR011682">
    <property type="entry name" value="Glyco_hydro_38_C"/>
</dbReference>
<evidence type="ECO:0000256" key="1">
    <source>
        <dbReference type="ARBA" id="ARBA00000365"/>
    </source>
</evidence>
<dbReference type="SUPFAM" id="SSF74650">
    <property type="entry name" value="Galactose mutarotase-like"/>
    <property type="match status" value="1"/>
</dbReference>
<dbReference type="InterPro" id="IPR037094">
    <property type="entry name" value="Glyco_hydro_38_cen_sf"/>
</dbReference>
<keyword evidence="4" id="KW-0479">Metal-binding</keyword>
<dbReference type="Pfam" id="PF09261">
    <property type="entry name" value="Alpha-mann_mid"/>
    <property type="match status" value="1"/>
</dbReference>
<comment type="similarity">
    <text evidence="2">Belongs to the glycosyl hydrolase 38 family.</text>
</comment>
<dbReference type="Pfam" id="PF22907">
    <property type="entry name" value="Ams1-like_1st"/>
    <property type="match status" value="1"/>
</dbReference>
<dbReference type="GO" id="GO:0030246">
    <property type="term" value="F:carbohydrate binding"/>
    <property type="evidence" value="ECO:0007669"/>
    <property type="project" value="InterPro"/>
</dbReference>
<dbReference type="InterPro" id="IPR011330">
    <property type="entry name" value="Glyco_hydro/deAcase_b/a-brl"/>
</dbReference>
<reference evidence="8 9" key="1">
    <citation type="submission" date="2019-08" db="EMBL/GenBank/DDBJ databases">
        <title>Deep-cultivation of Planctomycetes and their phenomic and genomic characterization uncovers novel biology.</title>
        <authorList>
            <person name="Wiegand S."/>
            <person name="Jogler M."/>
            <person name="Boedeker C."/>
            <person name="Pinto D."/>
            <person name="Vollmers J."/>
            <person name="Rivas-Marin E."/>
            <person name="Kohn T."/>
            <person name="Peeters S.H."/>
            <person name="Heuer A."/>
            <person name="Rast P."/>
            <person name="Oberbeckmann S."/>
            <person name="Bunk B."/>
            <person name="Jeske O."/>
            <person name="Meyerdierks A."/>
            <person name="Storesund J.E."/>
            <person name="Kallscheuer N."/>
            <person name="Luecker S."/>
            <person name="Lage O.M."/>
            <person name="Pohl T."/>
            <person name="Merkel B.J."/>
            <person name="Hornburger P."/>
            <person name="Mueller R.-W."/>
            <person name="Bruemmer F."/>
            <person name="Labrenz M."/>
            <person name="Spormann A.M."/>
            <person name="Op den Camp H."/>
            <person name="Overmann J."/>
            <person name="Amann R."/>
            <person name="Jetten M.S.M."/>
            <person name="Mascher T."/>
            <person name="Medema M.H."/>
            <person name="Devos D.P."/>
            <person name="Kaster A.-K."/>
            <person name="Ovreas L."/>
            <person name="Rohde M."/>
            <person name="Galperin M.Y."/>
            <person name="Jogler C."/>
        </authorList>
    </citation>
    <scope>NUCLEOTIDE SEQUENCE [LARGE SCALE GENOMIC DNA]</scope>
    <source>
        <strain evidence="8 9">Pr1d</strain>
    </source>
</reference>
<dbReference type="Pfam" id="PF07748">
    <property type="entry name" value="Glyco_hydro_38C"/>
    <property type="match status" value="1"/>
</dbReference>
<dbReference type="Proteomes" id="UP000323917">
    <property type="component" value="Chromosome"/>
</dbReference>
<dbReference type="EC" id="3.2.1.24" evidence="3"/>
<sequence>MHQQQQEKTIAERQPIAACQNYPASSPPFLGESNYILGRVQSLNNRLSEAIYPERNRVEQLEIAGPVERIPPSEATALNYRSVKLGESLGPTFATFWFRLRIQIPIDWKGRRVDLAWRSNSEALLWMKGLSVQGFNPGRDTAMIIEEAVGGEEFTVFVEVACNHLLGADGVPGLPWPEASARSSHWLEMCEIRCFDQDAWDLYHDVRVLTELVADRVPLQLTRAIGPEKKPLVRPALEPAWAGQLLYDLNAVCNTLDLSNRKTWRTARKMLSKLLAVSNGGVCHELSAIGHAHIDTAWLWPLAESYRKTVRTFSSAVRNMDDYPEFLFACSQAYQYECIERQNPDLFGRILAKTDSGQWVPVGGTYIEPDCILPSGESLCRQFLFGQRYFESRFDHRCTEFWNPDVFGYSGQLPQIMRLAGIDKFLTQKLSWNRFTSPPHHTFYWESPDGSRVLTHFPPADTYSGTCEVEELRYHAANYKNSDRGHDAYYLFGHGDGGGGPTPEMLETLRRTEDLLGVPRCKQRTPEQFFEQLEKNTRSIPTIVGELYLELHRATYTSQAMMKRGLRKSERLLHDIELLGVLAHSESQAVYPKEGVDQLWKKLLLNQFHDILPGSSIAEVHEQARADFASILEYGQAIRDELLDQLASDDSQPSELLALNTTSVSRREVVDVAGRGLTLVESPSVGFGRQVPGNKPFVPVAVELHEGKLHLQNGLMTVVLSESGEVLELVDLESGRQILSTPGNKLVLHEDRPSLWDAWDVEPSILETGQDCEPATRCEIQSKGPLRAEIVFERSIGRNSTMTQTVRLDADSRRLEFDCEVEWQEEHQLLKVLFPTTVRSDRATFEMPFGFAERPTHRNTAADAAQFEVPGHRWADLSEPGYGLGLLTDCKYGFSVDRGVLALSLLRAPSYPDKYCDIGKHQFSYAVVPHQGDWRRGKVVSEATTFNQPLLWVNRPSSDAGQSLFTVEGDLVLDTIKPAEEGDGVVVRLYDPYGQHGKAVLKSKLPFTTAWNSNIIEDDLEQVDLFTELSDENYPWNCVPIDYRPSEIVCLHLT</sequence>
<dbReference type="InterPro" id="IPR028995">
    <property type="entry name" value="Glyco_hydro_57/38_cen_sf"/>
</dbReference>
<dbReference type="Pfam" id="PF17677">
    <property type="entry name" value="Glyco_hydro38C2"/>
    <property type="match status" value="1"/>
</dbReference>
<dbReference type="Pfam" id="PF01074">
    <property type="entry name" value="Glyco_hydro_38N"/>
    <property type="match status" value="1"/>
</dbReference>
<feature type="domain" description="Glycoside hydrolase family 38 central" evidence="7">
    <location>
        <begin position="550"/>
        <end position="628"/>
    </location>
</feature>
<evidence type="ECO:0000259" key="7">
    <source>
        <dbReference type="SMART" id="SM00872"/>
    </source>
</evidence>
<dbReference type="FunFam" id="3.20.110.10:FF:000002">
    <property type="entry name" value="alpha-mannosidase 2C1 isoform X1"/>
    <property type="match status" value="1"/>
</dbReference>
<keyword evidence="6 8" id="KW-0326">Glycosidase</keyword>
<dbReference type="AlphaFoldDB" id="A0A5B9QBP0"/>
<dbReference type="CDD" id="cd10789">
    <property type="entry name" value="GH38N_AMII_ER_cytosolic"/>
    <property type="match status" value="1"/>
</dbReference>
<dbReference type="GO" id="GO:0009313">
    <property type="term" value="P:oligosaccharide catabolic process"/>
    <property type="evidence" value="ECO:0007669"/>
    <property type="project" value="TreeGrafter"/>
</dbReference>
<dbReference type="InterPro" id="IPR054723">
    <property type="entry name" value="Ams1-like_N"/>
</dbReference>
<evidence type="ECO:0000256" key="3">
    <source>
        <dbReference type="ARBA" id="ARBA00012752"/>
    </source>
</evidence>
<dbReference type="InterPro" id="IPR011013">
    <property type="entry name" value="Gal_mutarotase_sf_dom"/>
</dbReference>
<dbReference type="SMART" id="SM00872">
    <property type="entry name" value="Alpha-mann_mid"/>
    <property type="match status" value="1"/>
</dbReference>
<accession>A0A5B9QBP0</accession>
<dbReference type="SUPFAM" id="SSF88713">
    <property type="entry name" value="Glycoside hydrolase/deacetylase"/>
    <property type="match status" value="1"/>
</dbReference>
<dbReference type="EMBL" id="CP042913">
    <property type="protein sequence ID" value="QEG36358.1"/>
    <property type="molecule type" value="Genomic_DNA"/>
</dbReference>